<proteinExistence type="predicted"/>
<evidence type="ECO:0000259" key="3">
    <source>
        <dbReference type="Pfam" id="PF23539"/>
    </source>
</evidence>
<evidence type="ECO:0000256" key="1">
    <source>
        <dbReference type="SAM" id="MobiDB-lite"/>
    </source>
</evidence>
<evidence type="ECO:0000313" key="4">
    <source>
        <dbReference type="EMBL" id="KFI68687.1"/>
    </source>
</evidence>
<feature type="region of interest" description="Disordered" evidence="1">
    <location>
        <begin position="377"/>
        <end position="402"/>
    </location>
</feature>
<gene>
    <name evidence="4" type="ORF">BMAGN_0555</name>
</gene>
<keyword evidence="2" id="KW-1133">Transmembrane helix</keyword>
<dbReference type="eggNOG" id="COG4585">
    <property type="taxonomic scope" value="Bacteria"/>
</dbReference>
<keyword evidence="2" id="KW-0812">Transmembrane</keyword>
<accession>A0A087BCD7</accession>
<feature type="transmembrane region" description="Helical" evidence="2">
    <location>
        <begin position="245"/>
        <end position="264"/>
    </location>
</feature>
<reference evidence="4 5" key="1">
    <citation type="submission" date="2014-03" db="EMBL/GenBank/DDBJ databases">
        <title>Genomics of Bifidobacteria.</title>
        <authorList>
            <person name="Ventura M."/>
            <person name="Milani C."/>
            <person name="Lugli G.A."/>
        </authorList>
    </citation>
    <scope>NUCLEOTIDE SEQUENCE [LARGE SCALE GENOMIC DNA]</scope>
    <source>
        <strain evidence="4 5">LMG 11591</strain>
    </source>
</reference>
<evidence type="ECO:0000313" key="5">
    <source>
        <dbReference type="Proteomes" id="UP000029052"/>
    </source>
</evidence>
<feature type="transmembrane region" description="Helical" evidence="2">
    <location>
        <begin position="100"/>
        <end position="117"/>
    </location>
</feature>
<feature type="transmembrane region" description="Helical" evidence="2">
    <location>
        <begin position="129"/>
        <end position="148"/>
    </location>
</feature>
<keyword evidence="4" id="KW-0418">Kinase</keyword>
<name>A0A087BCD7_9BIFI</name>
<keyword evidence="4" id="KW-0808">Transferase</keyword>
<dbReference type="AlphaFoldDB" id="A0A087BCD7"/>
<feature type="transmembrane region" description="Helical" evidence="2">
    <location>
        <begin position="6"/>
        <end position="30"/>
    </location>
</feature>
<sequence>MLPISFVWPIAAIRIFFLRSTGMSLVVRLLRWARAHAYVGDVAGTLCLILVFAFAWNATFIQYGLLFFWPETACRWWERGRAAAIRVAFRASALGQHHPLAMDIAMALMLVIGMVFVDSNAMLWGREYAPPSLWAILGPCLMVLPLAVRRTMPQTSAALVAAGAFVEILVFPTIGFESVAAIIASFSVSLYAPRRALRRVVPVIAADGLLLAVRAYGESLGYTTLLDLVTGNVTRNVSQGAVEPYRAAVVMGGIALLLCYAAVLRGRWHRIGDRNAYVLQERERELLRTQQQHRVQAANEERNRIASGLQQEVTDTLLHVRQRARDGLTMIETVGQGATGEPIRQAFQSIADQGRQALARMRELLRVLRQTGLTGQVSDEQRARMTAPLQPVRAQGERQEMQ</sequence>
<dbReference type="STRING" id="1692.BMAGN_0555"/>
<protein>
    <submittedName>
        <fullName evidence="4">Two-component system, histidine kinase</fullName>
    </submittedName>
</protein>
<keyword evidence="2" id="KW-0472">Membrane</keyword>
<feature type="transmembrane region" description="Helical" evidence="2">
    <location>
        <begin position="42"/>
        <end position="69"/>
    </location>
</feature>
<dbReference type="InterPro" id="IPR055558">
    <property type="entry name" value="DUF7134"/>
</dbReference>
<comment type="caution">
    <text evidence="4">The sequence shown here is derived from an EMBL/GenBank/DDBJ whole genome shotgun (WGS) entry which is preliminary data.</text>
</comment>
<keyword evidence="5" id="KW-1185">Reference proteome</keyword>
<dbReference type="GO" id="GO:0016301">
    <property type="term" value="F:kinase activity"/>
    <property type="evidence" value="ECO:0007669"/>
    <property type="project" value="UniProtKB-KW"/>
</dbReference>
<feature type="transmembrane region" description="Helical" evidence="2">
    <location>
        <begin position="168"/>
        <end position="188"/>
    </location>
</feature>
<evidence type="ECO:0000256" key="2">
    <source>
        <dbReference type="SAM" id="Phobius"/>
    </source>
</evidence>
<organism evidence="4 5">
    <name type="scientific">Bifidobacterium magnum</name>
    <dbReference type="NCBI Taxonomy" id="1692"/>
    <lineage>
        <taxon>Bacteria</taxon>
        <taxon>Bacillati</taxon>
        <taxon>Actinomycetota</taxon>
        <taxon>Actinomycetes</taxon>
        <taxon>Bifidobacteriales</taxon>
        <taxon>Bifidobacteriaceae</taxon>
        <taxon>Bifidobacterium</taxon>
    </lineage>
</organism>
<dbReference type="Pfam" id="PF23539">
    <property type="entry name" value="DUF7134"/>
    <property type="match status" value="1"/>
</dbReference>
<feature type="domain" description="DUF7134" evidence="3">
    <location>
        <begin position="96"/>
        <end position="219"/>
    </location>
</feature>
<dbReference type="EMBL" id="JGZB01000003">
    <property type="protein sequence ID" value="KFI68687.1"/>
    <property type="molecule type" value="Genomic_DNA"/>
</dbReference>
<dbReference type="Proteomes" id="UP000029052">
    <property type="component" value="Unassembled WGS sequence"/>
</dbReference>